<feature type="compositionally biased region" description="Polar residues" evidence="1">
    <location>
        <begin position="166"/>
        <end position="180"/>
    </location>
</feature>
<feature type="region of interest" description="Disordered" evidence="1">
    <location>
        <begin position="347"/>
        <end position="378"/>
    </location>
</feature>
<evidence type="ECO:0000256" key="1">
    <source>
        <dbReference type="SAM" id="MobiDB-lite"/>
    </source>
</evidence>
<feature type="region of interest" description="Disordered" evidence="1">
    <location>
        <begin position="417"/>
        <end position="441"/>
    </location>
</feature>
<dbReference type="STRING" id="653667.S9VUL3"/>
<feature type="compositionally biased region" description="Pro residues" evidence="1">
    <location>
        <begin position="467"/>
        <end position="483"/>
    </location>
</feature>
<feature type="compositionally biased region" description="Polar residues" evidence="1">
    <location>
        <begin position="429"/>
        <end position="439"/>
    </location>
</feature>
<dbReference type="AlphaFoldDB" id="S9VUL3"/>
<sequence length="510" mass="53700">MSQVIQYSEADLLYLSKSPLIKKPENLPEWILPEAMKADRERHIRQEKEMKSKHDDEGRQMQAERKFAKSKHEDIILGPPKLSFASSNENGRSIGRHDDLLSLGNVYSGSTSVRHRNGMGGPASKNGALNNIGSTSSAWTSLNKHGRKKDFDRRDDNEGLERLTKQRASASAASPLIPNSTEEFEAWKRMMKASTNSVESPITSGMPAVAHVASQKPVPSLSRAASGSGSSLSARGNVSVDSLFGKRSAAPSVATVAPPVGTPGGTPPRFASPALGLETAAHVAPPTTSSRFSKFFNGLSGPEVSKQPTPSASHTASPKVNNAPAVPSAALDKDAEGFQRVLAMLGRQTPSASASPRVPVTQPSATPIPPGANNANPVAMSTMSSLASPTASVAPPPGLGGHALSNEDASFFRSLIHSDTRPIPPPPGFSTNAMSSMNSPDEFVSNPPGFYNHYPVGPAAPINSVPAPAPPPGFGFQQPPLPYSPGFSPNMYGQSRMSGHPLPDLSRTSH</sequence>
<dbReference type="RefSeq" id="XP_013025183.1">
    <property type="nucleotide sequence ID" value="XM_013169729.1"/>
</dbReference>
<name>S9VUL3_SCHCR</name>
<dbReference type="InterPro" id="IPR046784">
    <property type="entry name" value="Eap1"/>
</dbReference>
<accession>S9VUL3</accession>
<dbReference type="Proteomes" id="UP000015464">
    <property type="component" value="Unassembled WGS sequence"/>
</dbReference>
<feature type="region of interest" description="Disordered" evidence="1">
    <location>
        <begin position="248"/>
        <end position="273"/>
    </location>
</feature>
<proteinExistence type="predicted"/>
<feature type="region of interest" description="Disordered" evidence="1">
    <location>
        <begin position="41"/>
        <end position="72"/>
    </location>
</feature>
<reference evidence="2 3" key="1">
    <citation type="journal article" date="2011" name="Science">
        <title>Comparative functional genomics of the fission yeasts.</title>
        <authorList>
            <person name="Rhind N."/>
            <person name="Chen Z."/>
            <person name="Yassour M."/>
            <person name="Thompson D.A."/>
            <person name="Haas B.J."/>
            <person name="Habib N."/>
            <person name="Wapinski I."/>
            <person name="Roy S."/>
            <person name="Lin M.F."/>
            <person name="Heiman D.I."/>
            <person name="Young S.K."/>
            <person name="Furuya K."/>
            <person name="Guo Y."/>
            <person name="Pidoux A."/>
            <person name="Chen H.M."/>
            <person name="Robbertse B."/>
            <person name="Goldberg J.M."/>
            <person name="Aoki K."/>
            <person name="Bayne E.H."/>
            <person name="Berlin A.M."/>
            <person name="Desjardins C.A."/>
            <person name="Dobbs E."/>
            <person name="Dukaj L."/>
            <person name="Fan L."/>
            <person name="FitzGerald M.G."/>
            <person name="French C."/>
            <person name="Gujja S."/>
            <person name="Hansen K."/>
            <person name="Keifenheim D."/>
            <person name="Levin J.Z."/>
            <person name="Mosher R.A."/>
            <person name="Mueller C.A."/>
            <person name="Pfiffner J."/>
            <person name="Priest M."/>
            <person name="Russ C."/>
            <person name="Smialowska A."/>
            <person name="Swoboda P."/>
            <person name="Sykes S.M."/>
            <person name="Vaughn M."/>
            <person name="Vengrova S."/>
            <person name="Yoder R."/>
            <person name="Zeng Q."/>
            <person name="Allshire R."/>
            <person name="Baulcombe D."/>
            <person name="Birren B.W."/>
            <person name="Brown W."/>
            <person name="Ekwall K."/>
            <person name="Kellis M."/>
            <person name="Leatherwood J."/>
            <person name="Levin H."/>
            <person name="Margalit H."/>
            <person name="Martienssen R."/>
            <person name="Nieduszynski C.A."/>
            <person name="Spatafora J.W."/>
            <person name="Friedman N."/>
            <person name="Dalgaard J.Z."/>
            <person name="Baumann P."/>
            <person name="Niki H."/>
            <person name="Regev A."/>
            <person name="Nusbaum C."/>
        </authorList>
    </citation>
    <scope>NUCLEOTIDE SEQUENCE [LARGE SCALE GENOMIC DNA]</scope>
    <source>
        <strain evidence="3">OY26 / ATCC MYA-4695 / CBS 11777 / NBRC 106824 / NRRL Y48691</strain>
    </source>
</reference>
<dbReference type="GeneID" id="25037633"/>
<protein>
    <submittedName>
        <fullName evidence="2">Uncharacterized protein</fullName>
    </submittedName>
</protein>
<evidence type="ECO:0000313" key="3">
    <source>
        <dbReference type="Proteomes" id="UP000015464"/>
    </source>
</evidence>
<dbReference type="Pfam" id="PF20566">
    <property type="entry name" value="Eap1"/>
    <property type="match status" value="2"/>
</dbReference>
<dbReference type="EMBL" id="KE546994">
    <property type="protein sequence ID" value="EPY49844.1"/>
    <property type="molecule type" value="Genomic_DNA"/>
</dbReference>
<feature type="region of interest" description="Disordered" evidence="1">
    <location>
        <begin position="112"/>
        <end position="180"/>
    </location>
</feature>
<organism evidence="2 3">
    <name type="scientific">Schizosaccharomyces cryophilus (strain OY26 / ATCC MYA-4695 / CBS 11777 / NBRC 106824 / NRRL Y48691)</name>
    <name type="common">Fission yeast</name>
    <dbReference type="NCBI Taxonomy" id="653667"/>
    <lineage>
        <taxon>Eukaryota</taxon>
        <taxon>Fungi</taxon>
        <taxon>Dikarya</taxon>
        <taxon>Ascomycota</taxon>
        <taxon>Taphrinomycotina</taxon>
        <taxon>Schizosaccharomycetes</taxon>
        <taxon>Schizosaccharomycetales</taxon>
        <taxon>Schizosaccharomycetaceae</taxon>
        <taxon>Schizosaccharomyces</taxon>
    </lineage>
</organism>
<dbReference type="OrthoDB" id="2504266at2759"/>
<dbReference type="HOGENOM" id="CLU_548785_0_0_1"/>
<feature type="compositionally biased region" description="Basic and acidic residues" evidence="1">
    <location>
        <begin position="149"/>
        <end position="164"/>
    </location>
</feature>
<keyword evidence="3" id="KW-1185">Reference proteome</keyword>
<feature type="compositionally biased region" description="Polar residues" evidence="1">
    <location>
        <begin position="306"/>
        <end position="320"/>
    </location>
</feature>
<feature type="compositionally biased region" description="Polar residues" evidence="1">
    <location>
        <begin position="127"/>
        <end position="143"/>
    </location>
</feature>
<feature type="region of interest" description="Disordered" evidence="1">
    <location>
        <begin position="461"/>
        <end position="510"/>
    </location>
</feature>
<evidence type="ECO:0000313" key="2">
    <source>
        <dbReference type="EMBL" id="EPY49844.1"/>
    </source>
</evidence>
<dbReference type="OMA" id="EAWKRMM"/>
<feature type="region of interest" description="Disordered" evidence="1">
    <location>
        <begin position="294"/>
        <end position="325"/>
    </location>
</feature>
<feature type="compositionally biased region" description="Low complexity" evidence="1">
    <location>
        <begin position="248"/>
        <end position="259"/>
    </location>
</feature>
<gene>
    <name evidence="2" type="ORF">SPOG_03316</name>
</gene>